<comment type="subcellular location">
    <subcellularLocation>
        <location evidence="1">Cell membrane</location>
        <topology evidence="1">Multi-pass membrane protein</topology>
    </subcellularLocation>
</comment>
<dbReference type="FunFam" id="3.90.550.10:FF:000079">
    <property type="entry name" value="Probable glycosyl transferase"/>
    <property type="match status" value="1"/>
</dbReference>
<comment type="similarity">
    <text evidence="8">Belongs to the glycosyltransferase 2 family. GtrB subfamily.</text>
</comment>
<dbReference type="Proteomes" id="UP001065549">
    <property type="component" value="Unassembled WGS sequence"/>
</dbReference>
<evidence type="ECO:0000256" key="4">
    <source>
        <dbReference type="ARBA" id="ARBA00022679"/>
    </source>
</evidence>
<dbReference type="AlphaFoldDB" id="A0A9J6QY63"/>
<reference evidence="11" key="1">
    <citation type="submission" date="2022-09" db="EMBL/GenBank/DDBJ databases">
        <title>Culturomic study of gut microbiota in children with autism spectrum disorder.</title>
        <authorList>
            <person name="Efimov B.A."/>
            <person name="Chaplin A.V."/>
            <person name="Sokolova S.R."/>
            <person name="Pikina A.P."/>
            <person name="Korzhanova M."/>
            <person name="Belova V."/>
            <person name="Korostin D."/>
        </authorList>
    </citation>
    <scope>NUCLEOTIDE SEQUENCE</scope>
    <source>
        <strain evidence="11">ASD5510</strain>
    </source>
</reference>
<keyword evidence="12" id="KW-1185">Reference proteome</keyword>
<name>A0A9J6QY63_9FIRM</name>
<dbReference type="GO" id="GO:0016757">
    <property type="term" value="F:glycosyltransferase activity"/>
    <property type="evidence" value="ECO:0007669"/>
    <property type="project" value="UniProtKB-KW"/>
</dbReference>
<evidence type="ECO:0000256" key="5">
    <source>
        <dbReference type="ARBA" id="ARBA00022692"/>
    </source>
</evidence>
<keyword evidence="5 9" id="KW-0812">Transmembrane</keyword>
<evidence type="ECO:0000313" key="12">
    <source>
        <dbReference type="Proteomes" id="UP001065549"/>
    </source>
</evidence>
<evidence type="ECO:0000256" key="9">
    <source>
        <dbReference type="SAM" id="Phobius"/>
    </source>
</evidence>
<dbReference type="RefSeq" id="WP_148395469.1">
    <property type="nucleotide sequence ID" value="NZ_JAJAGH010000001.1"/>
</dbReference>
<feature type="transmembrane region" description="Helical" evidence="9">
    <location>
        <begin position="237"/>
        <end position="257"/>
    </location>
</feature>
<proteinExistence type="inferred from homology"/>
<sequence length="317" mass="36518">MDEKKKQKLSMIVPCYNEEKVLRLFHGALIKQLHQLKPEKYDYELIFINDGSRDKTLNLILEFAAKNDRIKYISFSRNFGKEAAMLAGLEHASGDCAIIMDADLQHPPSMIHQMLDKYEEGYDQVIAKRDRKGEPKKAAFLARTYYRLVNKMVDVRMVDGAGDFRLLSRETIEAVLSLKETNRFSKGIFSWVGFNQTYIEYANRQRTFDESRWSFKRLLRYGVDGIVSFNVQPLRMCVYLGGVLLGISMLYLIYLFVRILIYGIDVPGYFTTITLIAVLGGVQLISLGIIGEYVGRIYAEVKKRPIYIVAKTNIKKD</sequence>
<dbReference type="EMBL" id="JAOSHN010000009">
    <property type="protein sequence ID" value="MCU7380392.1"/>
    <property type="molecule type" value="Genomic_DNA"/>
</dbReference>
<dbReference type="Pfam" id="PF00535">
    <property type="entry name" value="Glycos_transf_2"/>
    <property type="match status" value="1"/>
</dbReference>
<evidence type="ECO:0000256" key="2">
    <source>
        <dbReference type="ARBA" id="ARBA00022475"/>
    </source>
</evidence>
<evidence type="ECO:0000256" key="6">
    <source>
        <dbReference type="ARBA" id="ARBA00022989"/>
    </source>
</evidence>
<dbReference type="Gene3D" id="3.90.550.10">
    <property type="entry name" value="Spore Coat Polysaccharide Biosynthesis Protein SpsA, Chain A"/>
    <property type="match status" value="1"/>
</dbReference>
<protein>
    <submittedName>
        <fullName evidence="11">Glycosyltransferase family 2 protein</fullName>
    </submittedName>
</protein>
<dbReference type="CDD" id="cd04187">
    <property type="entry name" value="DPM1_like_bac"/>
    <property type="match status" value="1"/>
</dbReference>
<organism evidence="11 12">
    <name type="scientific">Hominibacterium faecale</name>
    <dbReference type="NCBI Taxonomy" id="2839743"/>
    <lineage>
        <taxon>Bacteria</taxon>
        <taxon>Bacillati</taxon>
        <taxon>Bacillota</taxon>
        <taxon>Clostridia</taxon>
        <taxon>Peptostreptococcales</taxon>
        <taxon>Anaerovoracaceae</taxon>
        <taxon>Hominibacterium</taxon>
    </lineage>
</organism>
<dbReference type="GO" id="GO:0005886">
    <property type="term" value="C:plasma membrane"/>
    <property type="evidence" value="ECO:0007669"/>
    <property type="project" value="UniProtKB-SubCell"/>
</dbReference>
<evidence type="ECO:0000256" key="1">
    <source>
        <dbReference type="ARBA" id="ARBA00004651"/>
    </source>
</evidence>
<dbReference type="InterPro" id="IPR050256">
    <property type="entry name" value="Glycosyltransferase_2"/>
</dbReference>
<dbReference type="InterPro" id="IPR001173">
    <property type="entry name" value="Glyco_trans_2-like"/>
</dbReference>
<dbReference type="SUPFAM" id="SSF53448">
    <property type="entry name" value="Nucleotide-diphospho-sugar transferases"/>
    <property type="match status" value="1"/>
</dbReference>
<feature type="domain" description="Glycosyltransferase 2-like" evidence="10">
    <location>
        <begin position="10"/>
        <end position="174"/>
    </location>
</feature>
<keyword evidence="7 9" id="KW-0472">Membrane</keyword>
<evidence type="ECO:0000259" key="10">
    <source>
        <dbReference type="Pfam" id="PF00535"/>
    </source>
</evidence>
<dbReference type="InterPro" id="IPR029044">
    <property type="entry name" value="Nucleotide-diphossugar_trans"/>
</dbReference>
<evidence type="ECO:0000256" key="8">
    <source>
        <dbReference type="ARBA" id="ARBA00038152"/>
    </source>
</evidence>
<accession>A0A9J6QY63</accession>
<dbReference type="PANTHER" id="PTHR48090">
    <property type="entry name" value="UNDECAPRENYL-PHOSPHATE 4-DEOXY-4-FORMAMIDO-L-ARABINOSE TRANSFERASE-RELATED"/>
    <property type="match status" value="1"/>
</dbReference>
<evidence type="ECO:0000256" key="7">
    <source>
        <dbReference type="ARBA" id="ARBA00023136"/>
    </source>
</evidence>
<keyword evidence="2" id="KW-1003">Cell membrane</keyword>
<keyword evidence="3" id="KW-0328">Glycosyltransferase</keyword>
<gene>
    <name evidence="11" type="ORF">OBO34_18945</name>
</gene>
<keyword evidence="4" id="KW-0808">Transferase</keyword>
<keyword evidence="6 9" id="KW-1133">Transmembrane helix</keyword>
<evidence type="ECO:0000256" key="3">
    <source>
        <dbReference type="ARBA" id="ARBA00022676"/>
    </source>
</evidence>
<evidence type="ECO:0000313" key="11">
    <source>
        <dbReference type="EMBL" id="MCU7380392.1"/>
    </source>
</evidence>
<feature type="transmembrane region" description="Helical" evidence="9">
    <location>
        <begin position="269"/>
        <end position="294"/>
    </location>
</feature>
<dbReference type="PANTHER" id="PTHR48090:SF8">
    <property type="entry name" value="GLYCOSYLTRANSFERASE CSBB-RELATED"/>
    <property type="match status" value="1"/>
</dbReference>
<comment type="caution">
    <text evidence="11">The sequence shown here is derived from an EMBL/GenBank/DDBJ whole genome shotgun (WGS) entry which is preliminary data.</text>
</comment>